<evidence type="ECO:0000259" key="6">
    <source>
        <dbReference type="SMART" id="SM00237"/>
    </source>
</evidence>
<accession>A0AA35X548</accession>
<keyword evidence="4" id="KW-0406">Ion transport</keyword>
<dbReference type="SUPFAM" id="SSF141072">
    <property type="entry name" value="CalX-like"/>
    <property type="match status" value="1"/>
</dbReference>
<feature type="transmembrane region" description="Helical" evidence="5">
    <location>
        <begin position="179"/>
        <end position="202"/>
    </location>
</feature>
<proteinExistence type="predicted"/>
<dbReference type="Gene3D" id="2.60.40.2030">
    <property type="match status" value="1"/>
</dbReference>
<dbReference type="SMART" id="SM00237">
    <property type="entry name" value="Calx_beta"/>
    <property type="match status" value="1"/>
</dbReference>
<keyword evidence="1" id="KW-0732">Signal</keyword>
<protein>
    <recommendedName>
        <fullName evidence="6">Calx-beta domain-containing protein</fullName>
    </recommendedName>
</protein>
<dbReference type="AlphaFoldDB" id="A0AA35X548"/>
<dbReference type="GO" id="GO:0030001">
    <property type="term" value="P:metal ion transport"/>
    <property type="evidence" value="ECO:0007669"/>
    <property type="project" value="TreeGrafter"/>
</dbReference>
<evidence type="ECO:0000256" key="5">
    <source>
        <dbReference type="SAM" id="Phobius"/>
    </source>
</evidence>
<dbReference type="GO" id="GO:0007154">
    <property type="term" value="P:cell communication"/>
    <property type="evidence" value="ECO:0007669"/>
    <property type="project" value="InterPro"/>
</dbReference>
<keyword evidence="5" id="KW-0472">Membrane</keyword>
<feature type="domain" description="Calx-beta" evidence="6">
    <location>
        <begin position="50"/>
        <end position="144"/>
    </location>
</feature>
<name>A0AA35X548_GEOBA</name>
<keyword evidence="8" id="KW-1185">Reference proteome</keyword>
<dbReference type="InterPro" id="IPR038081">
    <property type="entry name" value="CalX-like_sf"/>
</dbReference>
<dbReference type="InterPro" id="IPR051171">
    <property type="entry name" value="CaCA"/>
</dbReference>
<dbReference type="GO" id="GO:0016020">
    <property type="term" value="C:membrane"/>
    <property type="evidence" value="ECO:0007669"/>
    <property type="project" value="InterPro"/>
</dbReference>
<reference evidence="7" key="1">
    <citation type="submission" date="2023-03" db="EMBL/GenBank/DDBJ databases">
        <authorList>
            <person name="Steffen K."/>
            <person name="Cardenas P."/>
        </authorList>
    </citation>
    <scope>NUCLEOTIDE SEQUENCE</scope>
</reference>
<comment type="caution">
    <text evidence="7">The sequence shown here is derived from an EMBL/GenBank/DDBJ whole genome shotgun (WGS) entry which is preliminary data.</text>
</comment>
<dbReference type="InterPro" id="IPR003644">
    <property type="entry name" value="Calx_beta"/>
</dbReference>
<keyword evidence="4" id="KW-0813">Transport</keyword>
<dbReference type="PANTHER" id="PTHR11878">
    <property type="entry name" value="SODIUM/CALCIUM EXCHANGER"/>
    <property type="match status" value="1"/>
</dbReference>
<evidence type="ECO:0000256" key="2">
    <source>
        <dbReference type="ARBA" id="ARBA00022737"/>
    </source>
</evidence>
<evidence type="ECO:0000313" key="8">
    <source>
        <dbReference type="Proteomes" id="UP001174909"/>
    </source>
</evidence>
<dbReference type="EMBL" id="CASHTH010003402">
    <property type="protein sequence ID" value="CAI8044559.1"/>
    <property type="molecule type" value="Genomic_DNA"/>
</dbReference>
<keyword evidence="3" id="KW-0106">Calcium</keyword>
<evidence type="ECO:0000256" key="3">
    <source>
        <dbReference type="ARBA" id="ARBA00022837"/>
    </source>
</evidence>
<gene>
    <name evidence="7" type="ORF">GBAR_LOCUS24698</name>
</gene>
<keyword evidence="2" id="KW-0677">Repeat</keyword>
<keyword evidence="5" id="KW-1133">Transmembrane helix</keyword>
<sequence>MPVIYKVRFAPFTGHLLIKTGQIESNPLNCSFSESILNPIPHTSCSHLGVYTNVTIGLSQTVYSVVEEEGVAVVCTSVLSGTTSGRMFSISYQTTNGDARAPADYIAMNGSFDITDSNSEQCVNISVVSDNTIEDDECFNYTIVTSSNSIGLTLIPNTATICISEPQEATPSESTTQTALTVLAVLVAVVLLCMAIMAVVICRKRPKLSRRQDFTSPHERHYYLPSEDRQTDILHHLRGQLENKKMIYSKDQIRLSTTIGQEFGLMYKGYIKTTVGNEIVAIKTGKCMNNNGQ</sequence>
<dbReference type="Pfam" id="PF03160">
    <property type="entry name" value="Calx-beta"/>
    <property type="match status" value="1"/>
</dbReference>
<evidence type="ECO:0000256" key="1">
    <source>
        <dbReference type="ARBA" id="ARBA00022729"/>
    </source>
</evidence>
<dbReference type="Proteomes" id="UP001174909">
    <property type="component" value="Unassembled WGS sequence"/>
</dbReference>
<dbReference type="PANTHER" id="PTHR11878:SF65">
    <property type="entry name" value="NA_CA-EXCHANGE PROTEIN, ISOFORM G"/>
    <property type="match status" value="1"/>
</dbReference>
<organism evidence="7 8">
    <name type="scientific">Geodia barretti</name>
    <name type="common">Barrett's horny sponge</name>
    <dbReference type="NCBI Taxonomy" id="519541"/>
    <lineage>
        <taxon>Eukaryota</taxon>
        <taxon>Metazoa</taxon>
        <taxon>Porifera</taxon>
        <taxon>Demospongiae</taxon>
        <taxon>Heteroscleromorpha</taxon>
        <taxon>Tetractinellida</taxon>
        <taxon>Astrophorina</taxon>
        <taxon>Geodiidae</taxon>
        <taxon>Geodia</taxon>
    </lineage>
</organism>
<evidence type="ECO:0000256" key="4">
    <source>
        <dbReference type="ARBA" id="ARBA00023065"/>
    </source>
</evidence>
<evidence type="ECO:0000313" key="7">
    <source>
        <dbReference type="EMBL" id="CAI8044559.1"/>
    </source>
</evidence>
<keyword evidence="5" id="KW-0812">Transmembrane</keyword>